<dbReference type="EMBL" id="MCFA01000001">
    <property type="protein sequence ID" value="ORY19792.1"/>
    <property type="molecule type" value="Genomic_DNA"/>
</dbReference>
<feature type="region of interest" description="Disordered" evidence="1">
    <location>
        <begin position="1"/>
        <end position="116"/>
    </location>
</feature>
<dbReference type="AlphaFoldDB" id="A0A1Y2ABB5"/>
<reference evidence="2 3" key="1">
    <citation type="submission" date="2016-07" db="EMBL/GenBank/DDBJ databases">
        <title>Pervasive Adenine N6-methylation of Active Genes in Fungi.</title>
        <authorList>
            <consortium name="DOE Joint Genome Institute"/>
            <person name="Mondo S.J."/>
            <person name="Dannebaum R.O."/>
            <person name="Kuo R.C."/>
            <person name="Labutti K."/>
            <person name="Haridas S."/>
            <person name="Kuo A."/>
            <person name="Salamov A."/>
            <person name="Ahrendt S.R."/>
            <person name="Lipzen A."/>
            <person name="Sullivan W."/>
            <person name="Andreopoulos W.B."/>
            <person name="Clum A."/>
            <person name="Lindquist E."/>
            <person name="Daum C."/>
            <person name="Ramamoorthy G.K."/>
            <person name="Gryganskyi A."/>
            <person name="Culley D."/>
            <person name="Magnuson J.K."/>
            <person name="James T.Y."/>
            <person name="O'Malley M.A."/>
            <person name="Stajich J.E."/>
            <person name="Spatafora J.W."/>
            <person name="Visel A."/>
            <person name="Grigoriev I.V."/>
        </authorList>
    </citation>
    <scope>NUCLEOTIDE SEQUENCE [LARGE SCALE GENOMIC DNA]</scope>
    <source>
        <strain evidence="2 3">CBS 115471</strain>
    </source>
</reference>
<gene>
    <name evidence="2" type="ORF">BCR34DRAFT_582010</name>
</gene>
<evidence type="ECO:0000256" key="1">
    <source>
        <dbReference type="SAM" id="MobiDB-lite"/>
    </source>
</evidence>
<accession>A0A1Y2ABB5</accession>
<sequence>MNFNGCETQPRNPATQQTRPTNMDTRLPYSNGADTLAQVSKGYNPDVKKDSDASQVMSQELTHFDDCPPHVAMAPNPSHVQPLPEPEPSTLSASPVFSDASTDARDSSARMGDDTANTVRSKARWEYFVETVSQAMPLEERPPVKLYLEPIEDDVEVVDAAKILLRMHVEDAMLSWEKWGLARGGDLGEWARLRGENEEVDLEASIEPLCGWLASTIGGQKLLQELGQSSHF</sequence>
<protein>
    <submittedName>
        <fullName evidence="2">Uncharacterized protein</fullName>
    </submittedName>
</protein>
<evidence type="ECO:0000313" key="2">
    <source>
        <dbReference type="EMBL" id="ORY19792.1"/>
    </source>
</evidence>
<comment type="caution">
    <text evidence="2">The sequence shown here is derived from an EMBL/GenBank/DDBJ whole genome shotgun (WGS) entry which is preliminary data.</text>
</comment>
<keyword evidence="3" id="KW-1185">Reference proteome</keyword>
<name>A0A1Y2ABB5_9PLEO</name>
<proteinExistence type="predicted"/>
<feature type="compositionally biased region" description="Basic and acidic residues" evidence="1">
    <location>
        <begin position="102"/>
        <end position="113"/>
    </location>
</feature>
<evidence type="ECO:0000313" key="3">
    <source>
        <dbReference type="Proteomes" id="UP000193144"/>
    </source>
</evidence>
<feature type="compositionally biased region" description="Polar residues" evidence="1">
    <location>
        <begin position="1"/>
        <end position="24"/>
    </location>
</feature>
<organism evidence="2 3">
    <name type="scientific">Clohesyomyces aquaticus</name>
    <dbReference type="NCBI Taxonomy" id="1231657"/>
    <lineage>
        <taxon>Eukaryota</taxon>
        <taxon>Fungi</taxon>
        <taxon>Dikarya</taxon>
        <taxon>Ascomycota</taxon>
        <taxon>Pezizomycotina</taxon>
        <taxon>Dothideomycetes</taxon>
        <taxon>Pleosporomycetidae</taxon>
        <taxon>Pleosporales</taxon>
        <taxon>Lindgomycetaceae</taxon>
        <taxon>Clohesyomyces</taxon>
    </lineage>
</organism>
<dbReference type="Proteomes" id="UP000193144">
    <property type="component" value="Unassembled WGS sequence"/>
</dbReference>